<organism evidence="2 3">
    <name type="scientific">Mycolicibacterium brumae</name>
    <dbReference type="NCBI Taxonomy" id="85968"/>
    <lineage>
        <taxon>Bacteria</taxon>
        <taxon>Bacillati</taxon>
        <taxon>Actinomycetota</taxon>
        <taxon>Actinomycetes</taxon>
        <taxon>Mycobacteriales</taxon>
        <taxon>Mycobacteriaceae</taxon>
        <taxon>Mycolicibacterium</taxon>
    </lineage>
</organism>
<dbReference type="RefSeq" id="WP_090592884.1">
    <property type="nucleotide sequence ID" value="NZ_CP104302.1"/>
</dbReference>
<sequence length="154" mass="16181">MKLNAAVVAAGLMLVVALPAAAPASAEQNCEPATTRLTQVSAEAVDGTIYATPLGGGEQLRLRADLEAYHHSSGFGAPAPEAVTEWDQTLDQVAEPVDSSDPNWYGKAKARVFAPRTLNTIAERLPDGALQVSYEPGERPADWCAITSIEPVAP</sequence>
<dbReference type="AlphaFoldDB" id="A0A2G5PDT8"/>
<evidence type="ECO:0000313" key="2">
    <source>
        <dbReference type="EMBL" id="PIB76477.1"/>
    </source>
</evidence>
<evidence type="ECO:0000313" key="3">
    <source>
        <dbReference type="Proteomes" id="UP000230551"/>
    </source>
</evidence>
<accession>A0A2G5PDT8</accession>
<comment type="caution">
    <text evidence="2">The sequence shown here is derived from an EMBL/GenBank/DDBJ whole genome shotgun (WGS) entry which is preliminary data.</text>
</comment>
<protein>
    <submittedName>
        <fullName evidence="2">Uncharacterized protein</fullName>
    </submittedName>
</protein>
<proteinExistence type="predicted"/>
<evidence type="ECO:0000256" key="1">
    <source>
        <dbReference type="SAM" id="SignalP"/>
    </source>
</evidence>
<name>A0A2G5PDT8_9MYCO</name>
<gene>
    <name evidence="2" type="ORF">CQY22_004960</name>
</gene>
<keyword evidence="1" id="KW-0732">Signal</keyword>
<dbReference type="OrthoDB" id="4624388at2"/>
<keyword evidence="3" id="KW-1185">Reference proteome</keyword>
<feature type="signal peptide" evidence="1">
    <location>
        <begin position="1"/>
        <end position="26"/>
    </location>
</feature>
<dbReference type="EMBL" id="PDCN02000004">
    <property type="protein sequence ID" value="PIB76477.1"/>
    <property type="molecule type" value="Genomic_DNA"/>
</dbReference>
<feature type="chain" id="PRO_5013633495" evidence="1">
    <location>
        <begin position="27"/>
        <end position="154"/>
    </location>
</feature>
<dbReference type="STRING" id="85968.GCA_900073015_03526"/>
<reference evidence="2 3" key="1">
    <citation type="journal article" date="2017" name="Infect. Genet. Evol.">
        <title>The new phylogeny of the genus Mycobacterium: The old and the news.</title>
        <authorList>
            <person name="Tortoli E."/>
            <person name="Fedrizzi T."/>
            <person name="Meehan C.J."/>
            <person name="Trovato A."/>
            <person name="Grottola A."/>
            <person name="Giacobazzi E."/>
            <person name="Serpini G.F."/>
            <person name="Tagliazucchi S."/>
            <person name="Fabio A."/>
            <person name="Bettua C."/>
            <person name="Bertorelli R."/>
            <person name="Frascaro F."/>
            <person name="De Sanctis V."/>
            <person name="Pecorari M."/>
            <person name="Jousson O."/>
            <person name="Segata N."/>
            <person name="Cirillo D.M."/>
        </authorList>
    </citation>
    <scope>NUCLEOTIDE SEQUENCE [LARGE SCALE GENOMIC DNA]</scope>
    <source>
        <strain evidence="2 3">CIP1034565</strain>
    </source>
</reference>
<dbReference type="Proteomes" id="UP000230551">
    <property type="component" value="Unassembled WGS sequence"/>
</dbReference>